<dbReference type="Pfam" id="PF01161">
    <property type="entry name" value="PBP"/>
    <property type="match status" value="1"/>
</dbReference>
<evidence type="ECO:0008006" key="3">
    <source>
        <dbReference type="Google" id="ProtNLM"/>
    </source>
</evidence>
<evidence type="ECO:0000313" key="1">
    <source>
        <dbReference type="EnsemblMetazoa" id="GBRI007168-PA"/>
    </source>
</evidence>
<sequence length="206" mass="23690">MTFVRDKLFTYGLAYIEAKDLEGGKIFKSYNIIPDVLETIPPKFLEIIFEPNLKADRGTILTPTQAIRPPDIYYKALPNAYYTIMMIDPDVPSRSSPMFRSYQHWLIVNIPGDQLEKGDDVVEYIGPIPSKNTGLHRYVFILYKQPHKLVQKETRVPNNSGNGRRYFNASLFAKKHNLGLPIAANFFLSEWDEYVPVAYKQLAGNR</sequence>
<protein>
    <recommendedName>
        <fullName evidence="3">Phosphatidylethanolamine-binding protein</fullName>
    </recommendedName>
</protein>
<reference evidence="2" key="1">
    <citation type="submission" date="2014-03" db="EMBL/GenBank/DDBJ databases">
        <authorList>
            <person name="Aksoy S."/>
            <person name="Warren W."/>
            <person name="Wilson R.K."/>
        </authorList>
    </citation>
    <scope>NUCLEOTIDE SEQUENCE [LARGE SCALE GENOMIC DNA]</scope>
    <source>
        <strain evidence="2">IAEA</strain>
    </source>
</reference>
<dbReference type="PANTHER" id="PTHR11362">
    <property type="entry name" value="PHOSPHATIDYLETHANOLAMINE-BINDING PROTEIN"/>
    <property type="match status" value="1"/>
</dbReference>
<name>A0A1A9W5Q3_9MUSC</name>
<proteinExistence type="predicted"/>
<organism evidence="1 2">
    <name type="scientific">Glossina brevipalpis</name>
    <dbReference type="NCBI Taxonomy" id="37001"/>
    <lineage>
        <taxon>Eukaryota</taxon>
        <taxon>Metazoa</taxon>
        <taxon>Ecdysozoa</taxon>
        <taxon>Arthropoda</taxon>
        <taxon>Hexapoda</taxon>
        <taxon>Insecta</taxon>
        <taxon>Pterygota</taxon>
        <taxon>Neoptera</taxon>
        <taxon>Endopterygota</taxon>
        <taxon>Diptera</taxon>
        <taxon>Brachycera</taxon>
        <taxon>Muscomorpha</taxon>
        <taxon>Hippoboscoidea</taxon>
        <taxon>Glossinidae</taxon>
        <taxon>Glossina</taxon>
    </lineage>
</organism>
<dbReference type="SUPFAM" id="SSF49777">
    <property type="entry name" value="PEBP-like"/>
    <property type="match status" value="1"/>
</dbReference>
<dbReference type="AlphaFoldDB" id="A0A1A9W5Q3"/>
<dbReference type="Proteomes" id="UP000091820">
    <property type="component" value="Unassembled WGS sequence"/>
</dbReference>
<accession>A0A1A9W5Q3</accession>
<dbReference type="InterPro" id="IPR036610">
    <property type="entry name" value="PEBP-like_sf"/>
</dbReference>
<reference evidence="1" key="2">
    <citation type="submission" date="2020-05" db="UniProtKB">
        <authorList>
            <consortium name="EnsemblMetazoa"/>
        </authorList>
    </citation>
    <scope>IDENTIFICATION</scope>
    <source>
        <strain evidence="1">IAEA</strain>
    </source>
</reference>
<dbReference type="STRING" id="37001.A0A1A9W5Q3"/>
<dbReference type="EnsemblMetazoa" id="GBRI007168-RA">
    <property type="protein sequence ID" value="GBRI007168-PA"/>
    <property type="gene ID" value="GBRI007168"/>
</dbReference>
<dbReference type="InterPro" id="IPR035810">
    <property type="entry name" value="PEBP_euk"/>
</dbReference>
<evidence type="ECO:0000313" key="2">
    <source>
        <dbReference type="Proteomes" id="UP000091820"/>
    </source>
</evidence>
<keyword evidence="2" id="KW-1185">Reference proteome</keyword>
<dbReference type="PANTHER" id="PTHR11362:SF82">
    <property type="entry name" value="PHOSPHATIDYLETHANOLAMINE-BINDING PROTEIN 4"/>
    <property type="match status" value="1"/>
</dbReference>
<dbReference type="Gene3D" id="3.90.280.10">
    <property type="entry name" value="PEBP-like"/>
    <property type="match status" value="1"/>
</dbReference>
<dbReference type="InterPro" id="IPR008914">
    <property type="entry name" value="PEBP"/>
</dbReference>
<dbReference type="VEuPathDB" id="VectorBase:GBRI007168"/>
<dbReference type="CDD" id="cd00866">
    <property type="entry name" value="PEBP_euk"/>
    <property type="match status" value="1"/>
</dbReference>